<dbReference type="PANTHER" id="PTHR31956:SF8">
    <property type="entry name" value="ACID PHOSPHATASE PHOA (AFU_ORTHOLOGUE AFUA_1G03570)"/>
    <property type="match status" value="1"/>
</dbReference>
<accession>A0A9P3HH26</accession>
<dbReference type="Gene3D" id="3.40.720.10">
    <property type="entry name" value="Alkaline Phosphatase, subunit A"/>
    <property type="match status" value="1"/>
</dbReference>
<reference evidence="3" key="2">
    <citation type="journal article" date="2022" name="Microbiol. Resour. Announc.">
        <title>Whole-Genome Sequence of Entomortierella parvispora E1425, a Mucoromycotan Fungus Associated with Burkholderiaceae-Related Endosymbiotic Bacteria.</title>
        <authorList>
            <person name="Herlambang A."/>
            <person name="Guo Y."/>
            <person name="Takashima Y."/>
            <person name="Narisawa K."/>
            <person name="Ohta H."/>
            <person name="Nishizawa T."/>
        </authorList>
    </citation>
    <scope>NUCLEOTIDE SEQUENCE</scope>
    <source>
        <strain evidence="3">E1425</strain>
    </source>
</reference>
<comment type="caution">
    <text evidence="3">The sequence shown here is derived from an EMBL/GenBank/DDBJ whole genome shotgun (WGS) entry which is preliminary data.</text>
</comment>
<feature type="signal peptide" evidence="2">
    <location>
        <begin position="1"/>
        <end position="18"/>
    </location>
</feature>
<reference evidence="3" key="1">
    <citation type="submission" date="2021-11" db="EMBL/GenBank/DDBJ databases">
        <authorList>
            <person name="Herlambang A."/>
            <person name="Guo Y."/>
            <person name="Takashima Y."/>
            <person name="Nishizawa T."/>
        </authorList>
    </citation>
    <scope>NUCLEOTIDE SEQUENCE</scope>
    <source>
        <strain evidence="3">E1425</strain>
    </source>
</reference>
<dbReference type="InterPro" id="IPR017850">
    <property type="entry name" value="Alkaline_phosphatase_core_sf"/>
</dbReference>
<dbReference type="EMBL" id="BQFW01000012">
    <property type="protein sequence ID" value="GJJ76293.1"/>
    <property type="molecule type" value="Genomic_DNA"/>
</dbReference>
<evidence type="ECO:0000313" key="3">
    <source>
        <dbReference type="EMBL" id="GJJ76293.1"/>
    </source>
</evidence>
<evidence type="ECO:0000256" key="2">
    <source>
        <dbReference type="SAM" id="SignalP"/>
    </source>
</evidence>
<dbReference type="PANTHER" id="PTHR31956">
    <property type="entry name" value="NON-SPECIFIC PHOSPHOLIPASE C4-RELATED"/>
    <property type="match status" value="1"/>
</dbReference>
<dbReference type="Pfam" id="PF04185">
    <property type="entry name" value="Phosphoesterase"/>
    <property type="match status" value="1"/>
</dbReference>
<dbReference type="GO" id="GO:0016788">
    <property type="term" value="F:hydrolase activity, acting on ester bonds"/>
    <property type="evidence" value="ECO:0007669"/>
    <property type="project" value="InterPro"/>
</dbReference>
<proteinExistence type="predicted"/>
<organism evidence="3 4">
    <name type="scientific">Entomortierella parvispora</name>
    <dbReference type="NCBI Taxonomy" id="205924"/>
    <lineage>
        <taxon>Eukaryota</taxon>
        <taxon>Fungi</taxon>
        <taxon>Fungi incertae sedis</taxon>
        <taxon>Mucoromycota</taxon>
        <taxon>Mortierellomycotina</taxon>
        <taxon>Mortierellomycetes</taxon>
        <taxon>Mortierellales</taxon>
        <taxon>Mortierellaceae</taxon>
        <taxon>Entomortierella</taxon>
    </lineage>
</organism>
<protein>
    <submittedName>
        <fullName evidence="3">Phosphatidylinositol-3-phosphatase</fullName>
    </submittedName>
</protein>
<sequence length="304" mass="33246">MLLKTLASFAVLASAALAAPPKGAAYDHVFVIFLENTDYSLAYSDSNFQALLSQGVLLDNYHGLTHPSQPNYIAAIAGDYFDVSSDSSTEFDSTYKTVVDLIEAKQLTWKGYMEDIPSACYTGTSSKSLYYRKHDPFVSFDLISKNMTRCISHVVPATQLQTDLNNGSLPNYSFYTPNIKNDGHDTTVAYASQWLTGFLTPLLSNPNFLKNTLVVVTFDEADDYSDETNHILTLLLGDAVSSLKGTTDDTYYTHYSLISTVTNNWGLGNLGRNDVGQLANVFSFVANATGYQNVAVPNPPPLNG</sequence>
<name>A0A9P3HH26_9FUNG</name>
<keyword evidence="4" id="KW-1185">Reference proteome</keyword>
<evidence type="ECO:0000256" key="1">
    <source>
        <dbReference type="ARBA" id="ARBA00022801"/>
    </source>
</evidence>
<dbReference type="GO" id="GO:0009395">
    <property type="term" value="P:phospholipid catabolic process"/>
    <property type="evidence" value="ECO:0007669"/>
    <property type="project" value="TreeGrafter"/>
</dbReference>
<feature type="chain" id="PRO_5040147728" evidence="2">
    <location>
        <begin position="19"/>
        <end position="304"/>
    </location>
</feature>
<dbReference type="Proteomes" id="UP000827284">
    <property type="component" value="Unassembled WGS sequence"/>
</dbReference>
<keyword evidence="1" id="KW-0378">Hydrolase</keyword>
<dbReference type="AlphaFoldDB" id="A0A9P3HH26"/>
<evidence type="ECO:0000313" key="4">
    <source>
        <dbReference type="Proteomes" id="UP000827284"/>
    </source>
</evidence>
<dbReference type="InterPro" id="IPR007312">
    <property type="entry name" value="Phosphoesterase"/>
</dbReference>
<gene>
    <name evidence="3" type="ORF">EMPS_08652</name>
</gene>
<dbReference type="OrthoDB" id="5135119at2759"/>
<keyword evidence="2" id="KW-0732">Signal</keyword>